<keyword evidence="7" id="KW-0325">Glycoprotein</keyword>
<evidence type="ECO:0000256" key="5">
    <source>
        <dbReference type="ARBA" id="ARBA00022801"/>
    </source>
</evidence>
<evidence type="ECO:0000313" key="8">
    <source>
        <dbReference type="Proteomes" id="UP000035642"/>
    </source>
</evidence>
<evidence type="ECO:0000256" key="6">
    <source>
        <dbReference type="ARBA" id="ARBA00023157"/>
    </source>
</evidence>
<proteinExistence type="inferred from homology"/>
<reference evidence="8" key="1">
    <citation type="submission" date="2012-09" db="EMBL/GenBank/DDBJ databases">
        <authorList>
            <person name="Martin A.A."/>
        </authorList>
    </citation>
    <scope>NUCLEOTIDE SEQUENCE</scope>
</reference>
<keyword evidence="6" id="KW-1015">Disulfide bond</keyword>
<dbReference type="GO" id="GO:0003993">
    <property type="term" value="F:acid phosphatase activity"/>
    <property type="evidence" value="ECO:0007669"/>
    <property type="project" value="UniProtKB-EC"/>
</dbReference>
<keyword evidence="5" id="KW-0378">Hydrolase</keyword>
<dbReference type="EC" id="3.1.3.2" evidence="3"/>
<comment type="similarity">
    <text evidence="2">Belongs to the histidine acid phosphatase family.</text>
</comment>
<evidence type="ECO:0000256" key="4">
    <source>
        <dbReference type="ARBA" id="ARBA00022729"/>
    </source>
</evidence>
<evidence type="ECO:0000256" key="2">
    <source>
        <dbReference type="ARBA" id="ARBA00005375"/>
    </source>
</evidence>
<accession>A0A0K0DEC3</accession>
<dbReference type="InterPro" id="IPR050645">
    <property type="entry name" value="Histidine_acid_phosphatase"/>
</dbReference>
<dbReference type="Proteomes" id="UP000035642">
    <property type="component" value="Unassembled WGS sequence"/>
</dbReference>
<keyword evidence="4" id="KW-0732">Signal</keyword>
<dbReference type="Gene3D" id="3.40.50.1240">
    <property type="entry name" value="Phosphoglycerate mutase-like"/>
    <property type="match status" value="1"/>
</dbReference>
<reference evidence="9" key="2">
    <citation type="submission" date="2017-02" db="UniProtKB">
        <authorList>
            <consortium name="WormBaseParasite"/>
        </authorList>
    </citation>
    <scope>IDENTIFICATION</scope>
</reference>
<organism evidence="8 9">
    <name type="scientific">Angiostrongylus cantonensis</name>
    <name type="common">Rat lungworm</name>
    <dbReference type="NCBI Taxonomy" id="6313"/>
    <lineage>
        <taxon>Eukaryota</taxon>
        <taxon>Metazoa</taxon>
        <taxon>Ecdysozoa</taxon>
        <taxon>Nematoda</taxon>
        <taxon>Chromadorea</taxon>
        <taxon>Rhabditida</taxon>
        <taxon>Rhabditina</taxon>
        <taxon>Rhabditomorpha</taxon>
        <taxon>Strongyloidea</taxon>
        <taxon>Metastrongylidae</taxon>
        <taxon>Angiostrongylus</taxon>
    </lineage>
</organism>
<dbReference type="WBParaSite" id="ACAC_0000918201-mRNA-1">
    <property type="protein sequence ID" value="ACAC_0000918201-mRNA-1"/>
    <property type="gene ID" value="ACAC_0000918201"/>
</dbReference>
<protein>
    <recommendedName>
        <fullName evidence="3">acid phosphatase</fullName>
        <ecNumber evidence="3">3.1.3.2</ecNumber>
    </recommendedName>
</protein>
<comment type="catalytic activity">
    <reaction evidence="1">
        <text>a phosphate monoester + H2O = an alcohol + phosphate</text>
        <dbReference type="Rhea" id="RHEA:15017"/>
        <dbReference type="ChEBI" id="CHEBI:15377"/>
        <dbReference type="ChEBI" id="CHEBI:30879"/>
        <dbReference type="ChEBI" id="CHEBI:43474"/>
        <dbReference type="ChEBI" id="CHEBI:67140"/>
        <dbReference type="EC" id="3.1.3.2"/>
    </reaction>
</comment>
<dbReference type="PANTHER" id="PTHR11567">
    <property type="entry name" value="ACID PHOSPHATASE-RELATED"/>
    <property type="match status" value="1"/>
</dbReference>
<name>A0A0K0DEC3_ANGCA</name>
<dbReference type="PANTHER" id="PTHR11567:SF211">
    <property type="entry name" value="PROSTATIC ACID PHOSPHATASE"/>
    <property type="match status" value="1"/>
</dbReference>
<dbReference type="Pfam" id="PF00328">
    <property type="entry name" value="His_Phos_2"/>
    <property type="match status" value="1"/>
</dbReference>
<dbReference type="STRING" id="6313.A0A0K0DEC3"/>
<dbReference type="SUPFAM" id="SSF53254">
    <property type="entry name" value="Phosphoglycerate mutase-like"/>
    <property type="match status" value="1"/>
</dbReference>
<dbReference type="InterPro" id="IPR029033">
    <property type="entry name" value="His_PPase_superfam"/>
</dbReference>
<dbReference type="AlphaFoldDB" id="A0A0K0DEC3"/>
<evidence type="ECO:0000256" key="1">
    <source>
        <dbReference type="ARBA" id="ARBA00000032"/>
    </source>
</evidence>
<dbReference type="InterPro" id="IPR000560">
    <property type="entry name" value="His_Pase_clade-2"/>
</dbReference>
<keyword evidence="8" id="KW-1185">Reference proteome</keyword>
<evidence type="ECO:0000256" key="7">
    <source>
        <dbReference type="ARBA" id="ARBA00023180"/>
    </source>
</evidence>
<evidence type="ECO:0000313" key="9">
    <source>
        <dbReference type="WBParaSite" id="ACAC_0000918201-mRNA-1"/>
    </source>
</evidence>
<sequence>MVSFHATFEPAHNAKLEYLGGNDSATPFHSSEQRTNHLARIRCPFVVDEMKQITGVTDQSVDLQHILDELFAQEAKRLNFTNIVGKDRIRQFEPIFLEHDSGLAVPQWFNDDARKEADHLLDLTIEFISGTGRFHNPNWILTRSGKLLYTILNNQRKAVENALNGTKFFGFTTHDILISPLLDSMGVLHVALAPKGRPDFVATVVFELWRNDTQHYVKVLNRRNTEYNEFTNLTPMIKSCGGGNACDIKVFEEAVRTFQIEHPEVLCDEPNIKQDSDRNNGIPGEHLLDLIYGKPMKIGYHLVLASSVQ</sequence>
<evidence type="ECO:0000256" key="3">
    <source>
        <dbReference type="ARBA" id="ARBA00012646"/>
    </source>
</evidence>